<keyword evidence="2" id="KW-1185">Reference proteome</keyword>
<reference evidence="3" key="2">
    <citation type="submission" date="2019-09" db="UniProtKB">
        <authorList>
            <consortium name="WormBaseParasite"/>
        </authorList>
    </citation>
    <scope>IDENTIFICATION</scope>
</reference>
<accession>A0A3P7Z0Q1</accession>
<dbReference type="EMBL" id="UZAH01025812">
    <property type="protein sequence ID" value="VDO70913.1"/>
    <property type="molecule type" value="Genomic_DNA"/>
</dbReference>
<dbReference type="AlphaFoldDB" id="A0A183FJB5"/>
<proteinExistence type="predicted"/>
<evidence type="ECO:0000313" key="1">
    <source>
        <dbReference type="EMBL" id="VDO70913.1"/>
    </source>
</evidence>
<evidence type="ECO:0000313" key="3">
    <source>
        <dbReference type="WBParaSite" id="HPBE_0000709001-mRNA-1"/>
    </source>
</evidence>
<sequence>MRLREITNRLATINRQRHELYGIYRTVERTRSTLMATIDEVKENTLKPDGMEITAWAMQNNLSDVKLDGSLPLEQQHGGSLRSCEVQEQLFTPITDVKMPVSNCDGVMIAAWPWQKNLSDVKLDGEALHFHDRIEGPVYWAELSITDTLVTLLITDVKMPVSNSDGVMIAAWPWQKNLSDVKFDISLPLEQQHGGSLRSCEVQEQLFTPITE</sequence>
<name>A0A183FJB5_HELPZ</name>
<dbReference type="Proteomes" id="UP000050761">
    <property type="component" value="Unassembled WGS sequence"/>
</dbReference>
<organism evidence="2 3">
    <name type="scientific">Heligmosomoides polygyrus</name>
    <name type="common">Parasitic roundworm</name>
    <dbReference type="NCBI Taxonomy" id="6339"/>
    <lineage>
        <taxon>Eukaryota</taxon>
        <taxon>Metazoa</taxon>
        <taxon>Ecdysozoa</taxon>
        <taxon>Nematoda</taxon>
        <taxon>Chromadorea</taxon>
        <taxon>Rhabditida</taxon>
        <taxon>Rhabditina</taxon>
        <taxon>Rhabditomorpha</taxon>
        <taxon>Strongyloidea</taxon>
        <taxon>Heligmosomidae</taxon>
        <taxon>Heligmosomoides</taxon>
    </lineage>
</organism>
<evidence type="ECO:0000313" key="2">
    <source>
        <dbReference type="Proteomes" id="UP000050761"/>
    </source>
</evidence>
<protein>
    <submittedName>
        <fullName evidence="3">Signal transduction histidine kinase</fullName>
    </submittedName>
</protein>
<dbReference type="WBParaSite" id="HPBE_0000709001-mRNA-1">
    <property type="protein sequence ID" value="HPBE_0000709001-mRNA-1"/>
    <property type="gene ID" value="HPBE_0000709001"/>
</dbReference>
<gene>
    <name evidence="1" type="ORF">HPBE_LOCUS7091</name>
</gene>
<reference evidence="1 2" key="1">
    <citation type="submission" date="2018-11" db="EMBL/GenBank/DDBJ databases">
        <authorList>
            <consortium name="Pathogen Informatics"/>
        </authorList>
    </citation>
    <scope>NUCLEOTIDE SEQUENCE [LARGE SCALE GENOMIC DNA]</scope>
</reference>
<accession>A0A183FJB5</accession>